<reference evidence="2" key="1">
    <citation type="submission" date="2022-05" db="EMBL/GenBank/DDBJ databases">
        <authorList>
            <person name="Colautti A."/>
            <person name="Iacumin L."/>
        </authorList>
    </citation>
    <scope>NUCLEOTIDE SEQUENCE</scope>
    <source>
        <strain evidence="2">SK 55</strain>
    </source>
</reference>
<comment type="caution">
    <text evidence="2">The sequence shown here is derived from an EMBL/GenBank/DDBJ whole genome shotgun (WGS) entry which is preliminary data.</text>
</comment>
<protein>
    <submittedName>
        <fullName evidence="2">Alpha/beta hydrolase</fullName>
    </submittedName>
</protein>
<accession>A0A9X3RES1</accession>
<dbReference type="Proteomes" id="UP001152173">
    <property type="component" value="Unassembled WGS sequence"/>
</dbReference>
<dbReference type="InterPro" id="IPR046879">
    <property type="entry name" value="KANL3/Tex30_Abhydrolase"/>
</dbReference>
<keyword evidence="3" id="KW-1185">Reference proteome</keyword>
<dbReference type="Gene3D" id="3.40.50.1820">
    <property type="entry name" value="alpha/beta hydrolase"/>
    <property type="match status" value="1"/>
</dbReference>
<proteinExistence type="predicted"/>
<gene>
    <name evidence="2" type="ORF">M9R32_11895</name>
</gene>
<dbReference type="Pfam" id="PF20408">
    <property type="entry name" value="Abhydrolase_11"/>
    <property type="match status" value="1"/>
</dbReference>
<name>A0A9X3RES1_9BACL</name>
<evidence type="ECO:0000313" key="2">
    <source>
        <dbReference type="EMBL" id="MCZ8537887.1"/>
    </source>
</evidence>
<dbReference type="GO" id="GO:0016787">
    <property type="term" value="F:hydrolase activity"/>
    <property type="evidence" value="ECO:0007669"/>
    <property type="project" value="UniProtKB-KW"/>
</dbReference>
<dbReference type="InterPro" id="IPR017018">
    <property type="entry name" value="UCP033634"/>
</dbReference>
<dbReference type="EMBL" id="JAMKBJ010000010">
    <property type="protein sequence ID" value="MCZ8537887.1"/>
    <property type="molecule type" value="Genomic_DNA"/>
</dbReference>
<evidence type="ECO:0000313" key="3">
    <source>
        <dbReference type="Proteomes" id="UP001152173"/>
    </source>
</evidence>
<feature type="domain" description="KANL3/Tex30 alpha/beta hydrolase-like" evidence="1">
    <location>
        <begin position="28"/>
        <end position="194"/>
    </location>
</feature>
<evidence type="ECO:0000259" key="1">
    <source>
        <dbReference type="Pfam" id="PF20408"/>
    </source>
</evidence>
<dbReference type="SUPFAM" id="SSF53474">
    <property type="entry name" value="alpha/beta-Hydrolases"/>
    <property type="match status" value="1"/>
</dbReference>
<keyword evidence="2" id="KW-0378">Hydrolase</keyword>
<dbReference type="RefSeq" id="WP_269926955.1">
    <property type="nucleotide sequence ID" value="NZ_JAMKBJ010000010.1"/>
</dbReference>
<sequence>MKVESGVVKGYQKLNVPFTYLRNECHSKSLVVFLPGTGYTVQSPLFHYAKELFIQRDFDVLQVNYQYKDKAYAEFTVKEKIESIIFDVNKVIDETLKTAQYENYYVMGKSIGTIAMSSLLNRAEFIEAKAIWLTPLLQRDEVFSALAAISHKSLCIIGDQDDCYINERYDVVITNPHVIFRLIPNVNHSLEYEDFKVESIDVMKSVIVDIEKFVLQNS</sequence>
<dbReference type="AlphaFoldDB" id="A0A9X3RES1"/>
<organism evidence="2 3">
    <name type="scientific">Paenisporosarcina quisquiliarum</name>
    <dbReference type="NCBI Taxonomy" id="365346"/>
    <lineage>
        <taxon>Bacteria</taxon>
        <taxon>Bacillati</taxon>
        <taxon>Bacillota</taxon>
        <taxon>Bacilli</taxon>
        <taxon>Bacillales</taxon>
        <taxon>Caryophanaceae</taxon>
        <taxon>Paenisporosarcina</taxon>
    </lineage>
</organism>
<dbReference type="InterPro" id="IPR029058">
    <property type="entry name" value="AB_hydrolase_fold"/>
</dbReference>
<dbReference type="PIRSF" id="PIRSF033634">
    <property type="entry name" value="UCP033634"/>
    <property type="match status" value="1"/>
</dbReference>